<dbReference type="AlphaFoldDB" id="A0A2M7QHY6"/>
<dbReference type="EMBL" id="PFLI01000124">
    <property type="protein sequence ID" value="PIY71912.1"/>
    <property type="molecule type" value="Genomic_DNA"/>
</dbReference>
<evidence type="ECO:0000259" key="1">
    <source>
        <dbReference type="Pfam" id="PF13302"/>
    </source>
</evidence>
<sequence>MVEQKIITINPLIYGQDLLNLNDQLKWQIAFAVSDLLKQHQGHMLQFNGYQLVEKFINPGLAVAMWDYQNKTLMAFAKNAPWPGANEYGQQVLEFGSWITAPGYENKGIGTLMAKAAAITANCFDPNSQLIAVCAGDNTKPIDVLKKLGAIETEKPSNVQILLGEGQAKVIVLDMSHLNL</sequence>
<dbReference type="InterPro" id="IPR016181">
    <property type="entry name" value="Acyl_CoA_acyltransferase"/>
</dbReference>
<proteinExistence type="predicted"/>
<dbReference type="Pfam" id="PF13302">
    <property type="entry name" value="Acetyltransf_3"/>
    <property type="match status" value="1"/>
</dbReference>
<protein>
    <recommendedName>
        <fullName evidence="1">N-acetyltransferase domain-containing protein</fullName>
    </recommendedName>
</protein>
<accession>A0A2M7QHY6</accession>
<evidence type="ECO:0000313" key="3">
    <source>
        <dbReference type="Proteomes" id="UP000229401"/>
    </source>
</evidence>
<dbReference type="Proteomes" id="UP000229401">
    <property type="component" value="Unassembled WGS sequence"/>
</dbReference>
<dbReference type="GO" id="GO:0016747">
    <property type="term" value="F:acyltransferase activity, transferring groups other than amino-acyl groups"/>
    <property type="evidence" value="ECO:0007669"/>
    <property type="project" value="InterPro"/>
</dbReference>
<dbReference type="Gene3D" id="3.40.630.30">
    <property type="match status" value="1"/>
</dbReference>
<organism evidence="2 3">
    <name type="scientific">Candidatus Roizmanbacteria bacterium CG_4_10_14_0_8_um_filter_33_9</name>
    <dbReference type="NCBI Taxonomy" id="1974826"/>
    <lineage>
        <taxon>Bacteria</taxon>
        <taxon>Candidatus Roizmaniibacteriota</taxon>
    </lineage>
</organism>
<name>A0A2M7QHY6_9BACT</name>
<gene>
    <name evidence="2" type="ORF">COY87_03705</name>
</gene>
<feature type="domain" description="N-acetyltransferase" evidence="1">
    <location>
        <begin position="85"/>
        <end position="150"/>
    </location>
</feature>
<reference evidence="3" key="1">
    <citation type="submission" date="2017-09" db="EMBL/GenBank/DDBJ databases">
        <title>Depth-based differentiation of microbial function through sediment-hosted aquifers and enrichment of novel symbionts in the deep terrestrial subsurface.</title>
        <authorList>
            <person name="Probst A.J."/>
            <person name="Ladd B."/>
            <person name="Jarett J.K."/>
            <person name="Geller-Mcgrath D.E."/>
            <person name="Sieber C.M.K."/>
            <person name="Emerson J.B."/>
            <person name="Anantharaman K."/>
            <person name="Thomas B.C."/>
            <person name="Malmstrom R."/>
            <person name="Stieglmeier M."/>
            <person name="Klingl A."/>
            <person name="Woyke T."/>
            <person name="Ryan C.M."/>
            <person name="Banfield J.F."/>
        </authorList>
    </citation>
    <scope>NUCLEOTIDE SEQUENCE [LARGE SCALE GENOMIC DNA]</scope>
</reference>
<comment type="caution">
    <text evidence="2">The sequence shown here is derived from an EMBL/GenBank/DDBJ whole genome shotgun (WGS) entry which is preliminary data.</text>
</comment>
<evidence type="ECO:0000313" key="2">
    <source>
        <dbReference type="EMBL" id="PIY71912.1"/>
    </source>
</evidence>
<dbReference type="SUPFAM" id="SSF55729">
    <property type="entry name" value="Acyl-CoA N-acyltransferases (Nat)"/>
    <property type="match status" value="1"/>
</dbReference>
<dbReference type="InterPro" id="IPR000182">
    <property type="entry name" value="GNAT_dom"/>
</dbReference>